<protein>
    <recommendedName>
        <fullName evidence="3">HEAT repeat domain-containing protein</fullName>
    </recommendedName>
</protein>
<gene>
    <name evidence="1" type="ORF">NEF87_000968</name>
</gene>
<keyword evidence="2" id="KW-1185">Reference proteome</keyword>
<dbReference type="EMBL" id="CP104013">
    <property type="protein sequence ID" value="UYP44683.1"/>
    <property type="molecule type" value="Genomic_DNA"/>
</dbReference>
<evidence type="ECO:0000313" key="1">
    <source>
        <dbReference type="EMBL" id="UYP44683.1"/>
    </source>
</evidence>
<evidence type="ECO:0000313" key="2">
    <source>
        <dbReference type="Proteomes" id="UP001208689"/>
    </source>
</evidence>
<evidence type="ECO:0008006" key="3">
    <source>
        <dbReference type="Google" id="ProtNLM"/>
    </source>
</evidence>
<name>A0ABY6HMF1_9ARCH</name>
<sequence length="99" mass="11620">MTAKSNPVKNSRISFSQKKLDEELQKTYHLQMKWIQEESNIQLNHIIDQFTQKSAKRIENLSINLLPYFKEQLNSDNAQIRELAARGLEEIKKNSPHLV</sequence>
<accession>A0ABY6HMF1</accession>
<proteinExistence type="predicted"/>
<organism evidence="1 2">
    <name type="scientific">Candidatus Lokiarchaeum ossiferum</name>
    <dbReference type="NCBI Taxonomy" id="2951803"/>
    <lineage>
        <taxon>Archaea</taxon>
        <taxon>Promethearchaeati</taxon>
        <taxon>Promethearchaeota</taxon>
        <taxon>Promethearchaeia</taxon>
        <taxon>Promethearchaeales</taxon>
        <taxon>Promethearchaeaceae</taxon>
        <taxon>Candidatus Lokiarchaeum</taxon>
    </lineage>
</organism>
<reference evidence="1" key="1">
    <citation type="submission" date="2022-09" db="EMBL/GenBank/DDBJ databases">
        <title>Actin cytoskeleton and complex cell architecture in an #Asgard archaeon.</title>
        <authorList>
            <person name="Ponce Toledo R.I."/>
            <person name="Schleper C."/>
            <person name="Rodrigues Oliveira T."/>
            <person name="Wollweber F."/>
            <person name="Xu J."/>
            <person name="Rittmann S."/>
            <person name="Klingl A."/>
            <person name="Pilhofer M."/>
        </authorList>
    </citation>
    <scope>NUCLEOTIDE SEQUENCE</scope>
    <source>
        <strain evidence="1">B-35</strain>
    </source>
</reference>
<dbReference type="Proteomes" id="UP001208689">
    <property type="component" value="Chromosome"/>
</dbReference>